<name>A0A8J5HMH4_ZINOF</name>
<gene>
    <name evidence="4" type="ORF">ZIOFF_009097</name>
</gene>
<sequence>MPISLVAYRERKREREMECIATPFFSNSCVVTLKSGSIALPCRLRSPSPPRKRLLASRELRCQKMYVPGFAEASPEAKAARNLQDFFTYLAVKIVLAQLELGLVLRLSMKKADELNGYVKINDPVPGLRREQNASDVALVVALKCTLYSIQLTKACSYNREAYDELMEFISGNSLNDGEKFCQRLMRESPRHKGLALRILEVRSAYAKQDFEWENLKKLAFKMVDESNTRLMRDYVEETSHLESEG</sequence>
<dbReference type="SUPFAM" id="SSF158615">
    <property type="entry name" value="RbcX-like"/>
    <property type="match status" value="2"/>
</dbReference>
<dbReference type="GO" id="GO:0015979">
    <property type="term" value="P:photosynthesis"/>
    <property type="evidence" value="ECO:0007669"/>
    <property type="project" value="UniProtKB-KW"/>
</dbReference>
<evidence type="ECO:0000256" key="2">
    <source>
        <dbReference type="ARBA" id="ARBA00023186"/>
    </source>
</evidence>
<comment type="caution">
    <text evidence="4">The sequence shown here is derived from an EMBL/GenBank/DDBJ whole genome shotgun (WGS) entry which is preliminary data.</text>
</comment>
<dbReference type="GO" id="GO:0044183">
    <property type="term" value="F:protein folding chaperone"/>
    <property type="evidence" value="ECO:0007669"/>
    <property type="project" value="InterPro"/>
</dbReference>
<evidence type="ECO:0000256" key="3">
    <source>
        <dbReference type="ARBA" id="ARBA00023300"/>
    </source>
</evidence>
<proteinExistence type="predicted"/>
<dbReference type="Pfam" id="PF02341">
    <property type="entry name" value="RbcX"/>
    <property type="match status" value="1"/>
</dbReference>
<dbReference type="InterPro" id="IPR038052">
    <property type="entry name" value="Chaperonin_RbcX_sf"/>
</dbReference>
<evidence type="ECO:0008006" key="6">
    <source>
        <dbReference type="Google" id="ProtNLM"/>
    </source>
</evidence>
<reference evidence="4 5" key="1">
    <citation type="submission" date="2020-08" db="EMBL/GenBank/DDBJ databases">
        <title>Plant Genome Project.</title>
        <authorList>
            <person name="Zhang R.-G."/>
        </authorList>
    </citation>
    <scope>NUCLEOTIDE SEQUENCE [LARGE SCALE GENOMIC DNA]</scope>
    <source>
        <tissue evidence="4">Rhizome</tissue>
    </source>
</reference>
<evidence type="ECO:0000313" key="5">
    <source>
        <dbReference type="Proteomes" id="UP000734854"/>
    </source>
</evidence>
<dbReference type="PANTHER" id="PTHR33791">
    <property type="entry name" value="CHAPERONIN-LIKE RBCX PROTEIN 1, CHLOROPLASTIC"/>
    <property type="match status" value="1"/>
</dbReference>
<dbReference type="GO" id="GO:0110102">
    <property type="term" value="P:ribulose bisphosphate carboxylase complex assembly"/>
    <property type="evidence" value="ECO:0007669"/>
    <property type="project" value="InterPro"/>
</dbReference>
<keyword evidence="2" id="KW-0143">Chaperone</keyword>
<keyword evidence="3" id="KW-0120">Carbon dioxide fixation</keyword>
<accession>A0A8J5HMH4</accession>
<dbReference type="PANTHER" id="PTHR33791:SF12">
    <property type="entry name" value="CHAPERONIN-LIKE RBCX PROTEIN 1, CHLOROPLASTIC"/>
    <property type="match status" value="1"/>
</dbReference>
<keyword evidence="5" id="KW-1185">Reference proteome</keyword>
<evidence type="ECO:0000256" key="1">
    <source>
        <dbReference type="ARBA" id="ARBA00022531"/>
    </source>
</evidence>
<dbReference type="GO" id="GO:0015977">
    <property type="term" value="P:carbon fixation"/>
    <property type="evidence" value="ECO:0007669"/>
    <property type="project" value="UniProtKB-KW"/>
</dbReference>
<evidence type="ECO:0000313" key="4">
    <source>
        <dbReference type="EMBL" id="KAG6527010.1"/>
    </source>
</evidence>
<dbReference type="Gene3D" id="1.10.1200.210">
    <property type="entry name" value="Chaperonin-like RbcX"/>
    <property type="match status" value="1"/>
</dbReference>
<dbReference type="AlphaFoldDB" id="A0A8J5HMH4"/>
<dbReference type="InterPro" id="IPR003435">
    <property type="entry name" value="Chaperonin_RcbX"/>
</dbReference>
<keyword evidence="1" id="KW-0602">Photosynthesis</keyword>
<organism evidence="4 5">
    <name type="scientific">Zingiber officinale</name>
    <name type="common">Ginger</name>
    <name type="synonym">Amomum zingiber</name>
    <dbReference type="NCBI Taxonomy" id="94328"/>
    <lineage>
        <taxon>Eukaryota</taxon>
        <taxon>Viridiplantae</taxon>
        <taxon>Streptophyta</taxon>
        <taxon>Embryophyta</taxon>
        <taxon>Tracheophyta</taxon>
        <taxon>Spermatophyta</taxon>
        <taxon>Magnoliopsida</taxon>
        <taxon>Liliopsida</taxon>
        <taxon>Zingiberales</taxon>
        <taxon>Zingiberaceae</taxon>
        <taxon>Zingiber</taxon>
    </lineage>
</organism>
<dbReference type="Proteomes" id="UP000734854">
    <property type="component" value="Unassembled WGS sequence"/>
</dbReference>
<dbReference type="EMBL" id="JACMSC010000003">
    <property type="protein sequence ID" value="KAG6527010.1"/>
    <property type="molecule type" value="Genomic_DNA"/>
</dbReference>
<protein>
    <recommendedName>
        <fullName evidence="6">Chaperonin-like RBCX protein 1, chloroplastic</fullName>
    </recommendedName>
</protein>